<dbReference type="GO" id="GO:0005737">
    <property type="term" value="C:cytoplasm"/>
    <property type="evidence" value="ECO:0007669"/>
    <property type="project" value="UniProtKB-SubCell"/>
</dbReference>
<evidence type="ECO:0008006" key="7">
    <source>
        <dbReference type="Google" id="ProtNLM"/>
    </source>
</evidence>
<dbReference type="EMBL" id="ML119132">
    <property type="protein sequence ID" value="RPB11979.1"/>
    <property type="molecule type" value="Genomic_DNA"/>
</dbReference>
<keyword evidence="3" id="KW-0677">Repeat</keyword>
<dbReference type="OrthoDB" id="3925022at2759"/>
<evidence type="ECO:0000313" key="6">
    <source>
        <dbReference type="Proteomes" id="UP000277580"/>
    </source>
</evidence>
<reference evidence="5 6" key="1">
    <citation type="journal article" date="2018" name="Nat. Ecol. Evol.">
        <title>Pezizomycetes genomes reveal the molecular basis of ectomycorrhizal truffle lifestyle.</title>
        <authorList>
            <person name="Murat C."/>
            <person name="Payen T."/>
            <person name="Noel B."/>
            <person name="Kuo A."/>
            <person name="Morin E."/>
            <person name="Chen J."/>
            <person name="Kohler A."/>
            <person name="Krizsan K."/>
            <person name="Balestrini R."/>
            <person name="Da Silva C."/>
            <person name="Montanini B."/>
            <person name="Hainaut M."/>
            <person name="Levati E."/>
            <person name="Barry K.W."/>
            <person name="Belfiori B."/>
            <person name="Cichocki N."/>
            <person name="Clum A."/>
            <person name="Dockter R.B."/>
            <person name="Fauchery L."/>
            <person name="Guy J."/>
            <person name="Iotti M."/>
            <person name="Le Tacon F."/>
            <person name="Lindquist E.A."/>
            <person name="Lipzen A."/>
            <person name="Malagnac F."/>
            <person name="Mello A."/>
            <person name="Molinier V."/>
            <person name="Miyauchi S."/>
            <person name="Poulain J."/>
            <person name="Riccioni C."/>
            <person name="Rubini A."/>
            <person name="Sitrit Y."/>
            <person name="Splivallo R."/>
            <person name="Traeger S."/>
            <person name="Wang M."/>
            <person name="Zifcakova L."/>
            <person name="Wipf D."/>
            <person name="Zambonelli A."/>
            <person name="Paolocci F."/>
            <person name="Nowrousian M."/>
            <person name="Ottonello S."/>
            <person name="Baldrian P."/>
            <person name="Spatafora J.W."/>
            <person name="Henrissat B."/>
            <person name="Nagy L.G."/>
            <person name="Aury J.M."/>
            <person name="Wincker P."/>
            <person name="Grigoriev I.V."/>
            <person name="Bonfante P."/>
            <person name="Martin F.M."/>
        </authorList>
    </citation>
    <scope>NUCLEOTIDE SEQUENCE [LARGE SCALE GENOMIC DNA]</scope>
    <source>
        <strain evidence="5 6">CCBAS932</strain>
    </source>
</reference>
<protein>
    <recommendedName>
        <fullName evidence="7">TPR-like protein</fullName>
    </recommendedName>
</protein>
<dbReference type="PANTHER" id="PTHR45783:SF3">
    <property type="entry name" value="KINESIN LIGHT CHAIN"/>
    <property type="match status" value="1"/>
</dbReference>
<proteinExistence type="predicted"/>
<dbReference type="InterPro" id="IPR002151">
    <property type="entry name" value="Kinesin_light"/>
</dbReference>
<dbReference type="GO" id="GO:0005871">
    <property type="term" value="C:kinesin complex"/>
    <property type="evidence" value="ECO:0007669"/>
    <property type="project" value="InterPro"/>
</dbReference>
<comment type="subcellular location">
    <subcellularLocation>
        <location evidence="1">Cytoplasm</location>
    </subcellularLocation>
</comment>
<evidence type="ECO:0000256" key="2">
    <source>
        <dbReference type="ARBA" id="ARBA00022490"/>
    </source>
</evidence>
<dbReference type="InterPro" id="IPR011990">
    <property type="entry name" value="TPR-like_helical_dom_sf"/>
</dbReference>
<dbReference type="PANTHER" id="PTHR45783">
    <property type="entry name" value="KINESIN LIGHT CHAIN"/>
    <property type="match status" value="1"/>
</dbReference>
<dbReference type="InParanoid" id="A0A3N4KRF1"/>
<name>A0A3N4KRF1_9PEZI</name>
<sequence length="97" mass="11564">MRYSAGLFLGWRELRGWRRTIRYSACIECMVQVLSSRGRYKEALRWNKRVLSGREKVLGMDHSDTLESLHDIAYNLKQLGNKVEALEWYRRALEEKD</sequence>
<dbReference type="Pfam" id="PF13424">
    <property type="entry name" value="TPR_12"/>
    <property type="match status" value="1"/>
</dbReference>
<dbReference type="Proteomes" id="UP000277580">
    <property type="component" value="Unassembled WGS sequence"/>
</dbReference>
<organism evidence="5 6">
    <name type="scientific">Morchella conica CCBAS932</name>
    <dbReference type="NCBI Taxonomy" id="1392247"/>
    <lineage>
        <taxon>Eukaryota</taxon>
        <taxon>Fungi</taxon>
        <taxon>Dikarya</taxon>
        <taxon>Ascomycota</taxon>
        <taxon>Pezizomycotina</taxon>
        <taxon>Pezizomycetes</taxon>
        <taxon>Pezizales</taxon>
        <taxon>Morchellaceae</taxon>
        <taxon>Morchella</taxon>
    </lineage>
</organism>
<dbReference type="Gene3D" id="1.25.40.10">
    <property type="entry name" value="Tetratricopeptide repeat domain"/>
    <property type="match status" value="1"/>
</dbReference>
<dbReference type="SUPFAM" id="SSF48452">
    <property type="entry name" value="TPR-like"/>
    <property type="match status" value="1"/>
</dbReference>
<keyword evidence="2" id="KW-0963">Cytoplasm</keyword>
<keyword evidence="4" id="KW-0802">TPR repeat</keyword>
<keyword evidence="6" id="KW-1185">Reference proteome</keyword>
<dbReference type="GO" id="GO:0019894">
    <property type="term" value="F:kinesin binding"/>
    <property type="evidence" value="ECO:0007669"/>
    <property type="project" value="TreeGrafter"/>
</dbReference>
<gene>
    <name evidence="5" type="ORF">P167DRAFT_507302</name>
</gene>
<evidence type="ECO:0000256" key="1">
    <source>
        <dbReference type="ARBA" id="ARBA00004496"/>
    </source>
</evidence>
<dbReference type="AlphaFoldDB" id="A0A3N4KRF1"/>
<evidence type="ECO:0000256" key="3">
    <source>
        <dbReference type="ARBA" id="ARBA00022737"/>
    </source>
</evidence>
<dbReference type="GO" id="GO:0007018">
    <property type="term" value="P:microtubule-based movement"/>
    <property type="evidence" value="ECO:0007669"/>
    <property type="project" value="TreeGrafter"/>
</dbReference>
<accession>A0A3N4KRF1</accession>
<evidence type="ECO:0000313" key="5">
    <source>
        <dbReference type="EMBL" id="RPB11979.1"/>
    </source>
</evidence>
<evidence type="ECO:0000256" key="4">
    <source>
        <dbReference type="ARBA" id="ARBA00022803"/>
    </source>
</evidence>